<dbReference type="RefSeq" id="WP_146804471.1">
    <property type="nucleotide sequence ID" value="NZ_BJUK01000075.1"/>
</dbReference>
<name>A0A510XCJ0_9GAMM</name>
<comment type="caution">
    <text evidence="1">The sequence shown here is derived from an EMBL/GenBank/DDBJ whole genome shotgun (WGS) entry which is preliminary data.</text>
</comment>
<reference evidence="1 2" key="1">
    <citation type="submission" date="2019-07" db="EMBL/GenBank/DDBJ databases">
        <title>Whole genome shotgun sequence of Halomonas pacifica NBRC 102220.</title>
        <authorList>
            <person name="Hosoyama A."/>
            <person name="Uohara A."/>
            <person name="Ohji S."/>
            <person name="Ichikawa N."/>
        </authorList>
    </citation>
    <scope>NUCLEOTIDE SEQUENCE [LARGE SCALE GENOMIC DNA]</scope>
    <source>
        <strain evidence="1 2">NBRC 102220</strain>
    </source>
</reference>
<proteinExistence type="predicted"/>
<accession>A0A510XCJ0</accession>
<dbReference type="AlphaFoldDB" id="A0A510XCJ0"/>
<keyword evidence="2" id="KW-1185">Reference proteome</keyword>
<organism evidence="1 2">
    <name type="scientific">Bisbaumannia pacifica</name>
    <dbReference type="NCBI Taxonomy" id="77098"/>
    <lineage>
        <taxon>Bacteria</taxon>
        <taxon>Pseudomonadati</taxon>
        <taxon>Pseudomonadota</taxon>
        <taxon>Gammaproteobacteria</taxon>
        <taxon>Oceanospirillales</taxon>
        <taxon>Halomonadaceae</taxon>
        <taxon>Bisbaumannia</taxon>
    </lineage>
</organism>
<gene>
    <name evidence="1" type="ORF">HPA02_34350</name>
</gene>
<evidence type="ECO:0000313" key="2">
    <source>
        <dbReference type="Proteomes" id="UP000321275"/>
    </source>
</evidence>
<dbReference type="OrthoDB" id="8601734at2"/>
<protein>
    <submittedName>
        <fullName evidence="1">Uncharacterized protein</fullName>
    </submittedName>
</protein>
<dbReference type="EMBL" id="BJUK01000075">
    <property type="protein sequence ID" value="GEK49152.1"/>
    <property type="molecule type" value="Genomic_DNA"/>
</dbReference>
<sequence length="175" mass="20115">MIWHLIAAIFAGLGAAGLGQLLRLASGKRLPRWLVPVCAGLGMLGYQIHTEYRWFDHKRAQLPETAQVVQVEYDAMFWRPWTYLFPMATAFSVVDAQSLVAQEGDEGRRVEFLLYRFEKQVQDRVSHQAWLMNCATRETLPLEGESRRPRVEAMRRLSEQAPLYRAICHDDQAAP</sequence>
<dbReference type="Proteomes" id="UP000321275">
    <property type="component" value="Unassembled WGS sequence"/>
</dbReference>
<evidence type="ECO:0000313" key="1">
    <source>
        <dbReference type="EMBL" id="GEK49152.1"/>
    </source>
</evidence>